<accession>A0AAW2YZF9</accession>
<dbReference type="CDD" id="cd00257">
    <property type="entry name" value="beta-trefoil_FSCN-like"/>
    <property type="match status" value="1"/>
</dbReference>
<sequence length="304" mass="33502">MLSGFLRTVGEALSGVQTTVTYGSKIHLKTVDTNKYVCSEGSHKMLVCDRDAASIWETFTIGSKMKPNGSPVQFNDAVYLIDHHGKYVCAESNEEVWGNRDSAAEWETFYLVDPLNLSSFGLVTNVSKVAFRNHRNNFVSNAGGYLRSYPHTNQSNMFVLTLQGTPSSVSTSSHHIYPQTHVGVHHHVHSPPSHSIPQAHYVPPQPQVHIIQSSSIPQAYYVPPNQTCLKCQGKGAFDPWGPCEVNSIHKKYMCPVCGGAKFSGKRSICTTCQGRGGMGPFGACELYDVHKRSLCHTCNGQCYF</sequence>
<dbReference type="AlphaFoldDB" id="A0AAW2YZF9"/>
<dbReference type="EMBL" id="JAOPGA020000836">
    <property type="protein sequence ID" value="KAL0482266.1"/>
    <property type="molecule type" value="Genomic_DNA"/>
</dbReference>
<gene>
    <name evidence="1" type="ORF">AKO1_011140</name>
</gene>
<name>A0AAW2YZF9_9EUKA</name>
<dbReference type="Proteomes" id="UP001431209">
    <property type="component" value="Unassembled WGS sequence"/>
</dbReference>
<dbReference type="Gene3D" id="2.80.10.50">
    <property type="match status" value="2"/>
</dbReference>
<protein>
    <submittedName>
        <fullName evidence="1">Ubinuclein</fullName>
    </submittedName>
</protein>
<dbReference type="SUPFAM" id="SSF50405">
    <property type="entry name" value="Actin-crosslinking proteins"/>
    <property type="match status" value="1"/>
</dbReference>
<proteinExistence type="predicted"/>
<evidence type="ECO:0000313" key="1">
    <source>
        <dbReference type="EMBL" id="KAL0482266.1"/>
    </source>
</evidence>
<comment type="caution">
    <text evidence="1">The sequence shown here is derived from an EMBL/GenBank/DDBJ whole genome shotgun (WGS) entry which is preliminary data.</text>
</comment>
<organism evidence="1 2">
    <name type="scientific">Acrasis kona</name>
    <dbReference type="NCBI Taxonomy" id="1008807"/>
    <lineage>
        <taxon>Eukaryota</taxon>
        <taxon>Discoba</taxon>
        <taxon>Heterolobosea</taxon>
        <taxon>Tetramitia</taxon>
        <taxon>Eutetramitia</taxon>
        <taxon>Acrasidae</taxon>
        <taxon>Acrasis</taxon>
    </lineage>
</organism>
<dbReference type="InterPro" id="IPR008999">
    <property type="entry name" value="Actin-crosslinking"/>
</dbReference>
<reference evidence="1 2" key="1">
    <citation type="submission" date="2024-03" db="EMBL/GenBank/DDBJ databases">
        <title>The Acrasis kona genome and developmental transcriptomes reveal deep origins of eukaryotic multicellular pathways.</title>
        <authorList>
            <person name="Sheikh S."/>
            <person name="Fu C.-J."/>
            <person name="Brown M.W."/>
            <person name="Baldauf S.L."/>
        </authorList>
    </citation>
    <scope>NUCLEOTIDE SEQUENCE [LARGE SCALE GENOMIC DNA]</scope>
    <source>
        <strain evidence="1 2">ATCC MYA-3509</strain>
    </source>
</reference>
<evidence type="ECO:0000313" key="2">
    <source>
        <dbReference type="Proteomes" id="UP001431209"/>
    </source>
</evidence>
<keyword evidence="2" id="KW-1185">Reference proteome</keyword>